<dbReference type="InterPro" id="IPR046461">
    <property type="entry name" value="TerL_ATPase"/>
</dbReference>
<feature type="domain" description="Terminase large subunit-like endonuclease" evidence="2">
    <location>
        <begin position="258"/>
        <end position="486"/>
    </location>
</feature>
<name>A0A1H7UZY6_9RHOB</name>
<dbReference type="PANTHER" id="PTHR41287">
    <property type="match status" value="1"/>
</dbReference>
<dbReference type="Proteomes" id="UP000182160">
    <property type="component" value="Unassembled WGS sequence"/>
</dbReference>
<gene>
    <name evidence="3" type="ORF">SAMN04488077_101321</name>
</gene>
<evidence type="ECO:0000313" key="4">
    <source>
        <dbReference type="Proteomes" id="UP000182160"/>
    </source>
</evidence>
<dbReference type="InterPro" id="IPR005021">
    <property type="entry name" value="Terminase_largesu-like"/>
</dbReference>
<dbReference type="Pfam" id="PF03354">
    <property type="entry name" value="TerL_ATPase"/>
    <property type="match status" value="1"/>
</dbReference>
<dbReference type="InterPro" id="IPR046462">
    <property type="entry name" value="TerL_nuclease"/>
</dbReference>
<dbReference type="Gene3D" id="3.40.50.300">
    <property type="entry name" value="P-loop containing nucleotide triphosphate hydrolases"/>
    <property type="match status" value="1"/>
</dbReference>
<dbReference type="PANTHER" id="PTHR41287:SF1">
    <property type="entry name" value="PROTEIN YMFN"/>
    <property type="match status" value="1"/>
</dbReference>
<dbReference type="EMBL" id="FOBO01000001">
    <property type="protein sequence ID" value="SEM02349.1"/>
    <property type="molecule type" value="Genomic_DNA"/>
</dbReference>
<evidence type="ECO:0000259" key="2">
    <source>
        <dbReference type="Pfam" id="PF20441"/>
    </source>
</evidence>
<evidence type="ECO:0000259" key="1">
    <source>
        <dbReference type="Pfam" id="PF03354"/>
    </source>
</evidence>
<dbReference type="AlphaFoldDB" id="A0A1H7UZY6"/>
<accession>A0A1H7UZY6</accession>
<organism evidence="3 4">
    <name type="scientific">Roseovarius tolerans</name>
    <dbReference type="NCBI Taxonomy" id="74031"/>
    <lineage>
        <taxon>Bacteria</taxon>
        <taxon>Pseudomonadati</taxon>
        <taxon>Pseudomonadota</taxon>
        <taxon>Alphaproteobacteria</taxon>
        <taxon>Rhodobacterales</taxon>
        <taxon>Roseobacteraceae</taxon>
        <taxon>Roseovarius</taxon>
    </lineage>
</organism>
<sequence>MKRSTQVKRFCKSLTVPTGRLAGRAVKLAPYQNRFIDGAFADGVNVACLSIGRGNGKSAVSAMLCAGELLGAWSDAPEREVIIAARTQEQAKIAWNYCASFIATLPDDVQKRITIRRQPRFEIQYDDHNGPHLIKAISADGKSALGSSPTLAVLDERGHWPIAQGDELEAALLTGLSKRDGKALIISTSASNDMHPFSLWLDRDAPGVYRQEHRPTPNLPVDDVDSLAIANPGSRHGIGPTMTRLKEDAALALARGGSALSRFRLLSRNERVSEDNRDALLDLNEWLQCETDDLPPRRGPVVIGLDQGQSASMSAVAYLWPDTGRLEAWGAFGTIPTLEARGQADAVGDLYSQMHKRGELALMGQKTVPLAQWLRRVVGHVEGETVAAIVCDRFKQSEIGDALAEIGNRAPVIWRGMGFKDGSEDVERFRRFIFDGNLHVSESLLLRHAIGEAAVFIDPAGNSKIVKGRSMGRIDAACAAVLAVAEGARIMGRPQHKGGRIAWG</sequence>
<dbReference type="InterPro" id="IPR027417">
    <property type="entry name" value="P-loop_NTPase"/>
</dbReference>
<dbReference type="GO" id="GO:0004519">
    <property type="term" value="F:endonuclease activity"/>
    <property type="evidence" value="ECO:0007669"/>
    <property type="project" value="InterPro"/>
</dbReference>
<protein>
    <submittedName>
        <fullName evidence="3">Phage terminase-like protein, large subunit, contains N-terminal HTH domain</fullName>
    </submittedName>
</protein>
<proteinExistence type="predicted"/>
<reference evidence="3 4" key="1">
    <citation type="submission" date="2016-10" db="EMBL/GenBank/DDBJ databases">
        <authorList>
            <person name="de Groot N.N."/>
        </authorList>
    </citation>
    <scope>NUCLEOTIDE SEQUENCE [LARGE SCALE GENOMIC DNA]</scope>
    <source>
        <strain evidence="3 4">DSM 11457</strain>
    </source>
</reference>
<evidence type="ECO:0000313" key="3">
    <source>
        <dbReference type="EMBL" id="SEM02349.1"/>
    </source>
</evidence>
<feature type="domain" description="Terminase large subunit-like ATPase" evidence="1">
    <location>
        <begin position="47"/>
        <end position="191"/>
    </location>
</feature>
<dbReference type="RefSeq" id="WP_074784623.1">
    <property type="nucleotide sequence ID" value="NZ_FOBO01000001.1"/>
</dbReference>
<dbReference type="Pfam" id="PF20441">
    <property type="entry name" value="TerL_nuclease"/>
    <property type="match status" value="1"/>
</dbReference>